<evidence type="ECO:0000256" key="1">
    <source>
        <dbReference type="ARBA" id="ARBA00023604"/>
    </source>
</evidence>
<name>A0A1Y2F826_PROLT</name>
<comment type="similarity">
    <text evidence="1">Belongs to the asaB hydroxylase/desaturase family.</text>
</comment>
<evidence type="ECO:0008006" key="4">
    <source>
        <dbReference type="Google" id="ProtNLM"/>
    </source>
</evidence>
<dbReference type="GO" id="GO:0016491">
    <property type="term" value="F:oxidoreductase activity"/>
    <property type="evidence" value="ECO:0007669"/>
    <property type="project" value="InterPro"/>
</dbReference>
<dbReference type="EMBL" id="MCFI01000015">
    <property type="protein sequence ID" value="ORY79516.1"/>
    <property type="molecule type" value="Genomic_DNA"/>
</dbReference>
<organism evidence="2 3">
    <name type="scientific">Protomyces lactucae-debilis</name>
    <dbReference type="NCBI Taxonomy" id="2754530"/>
    <lineage>
        <taxon>Eukaryota</taxon>
        <taxon>Fungi</taxon>
        <taxon>Dikarya</taxon>
        <taxon>Ascomycota</taxon>
        <taxon>Taphrinomycotina</taxon>
        <taxon>Taphrinomycetes</taxon>
        <taxon>Taphrinales</taxon>
        <taxon>Protomycetaceae</taxon>
        <taxon>Protomyces</taxon>
    </lineage>
</organism>
<reference evidence="2 3" key="1">
    <citation type="submission" date="2016-07" db="EMBL/GenBank/DDBJ databases">
        <title>Pervasive Adenine N6-methylation of Active Genes in Fungi.</title>
        <authorList>
            <consortium name="DOE Joint Genome Institute"/>
            <person name="Mondo S.J."/>
            <person name="Dannebaum R.O."/>
            <person name="Kuo R.C."/>
            <person name="Labutti K."/>
            <person name="Haridas S."/>
            <person name="Kuo A."/>
            <person name="Salamov A."/>
            <person name="Ahrendt S.R."/>
            <person name="Lipzen A."/>
            <person name="Sullivan W."/>
            <person name="Andreopoulos W.B."/>
            <person name="Clum A."/>
            <person name="Lindquist E."/>
            <person name="Daum C."/>
            <person name="Ramamoorthy G.K."/>
            <person name="Gryganskyi A."/>
            <person name="Culley D."/>
            <person name="Magnuson J.K."/>
            <person name="James T.Y."/>
            <person name="O'Malley M.A."/>
            <person name="Stajich J.E."/>
            <person name="Spatafora J.W."/>
            <person name="Visel A."/>
            <person name="Grigoriev I.V."/>
        </authorList>
    </citation>
    <scope>NUCLEOTIDE SEQUENCE [LARGE SCALE GENOMIC DNA]</scope>
    <source>
        <strain evidence="2 3">12-1054</strain>
    </source>
</reference>
<dbReference type="GeneID" id="63788034"/>
<evidence type="ECO:0000313" key="3">
    <source>
        <dbReference type="Proteomes" id="UP000193685"/>
    </source>
</evidence>
<dbReference type="Proteomes" id="UP000193685">
    <property type="component" value="Unassembled WGS sequence"/>
</dbReference>
<sequence length="266" mass="30176">MSTVASLTYVTAKTTDGKKHWVEGGVTEGRSNFTEENHRLTIHDLSDPATELKPSLDVNGFEVVSHAAVEKDFLNEEAIKSGYYKEMEEFLKGHTGASRIFLFDHTIRKPNTLRGPYPRVHVDQTTKAAYKRVEKHLPELASSLIQKRFQIINMWRPIENPAYKHPLAFADFSSVDVKQDSFATDRIDLDNPGVEPGETVALAYNEAHRWYYHKDLATDQVVLIKCFDSDGTVATFSPHTAFVDDQSDPSKPERQSIELRALVFYD</sequence>
<keyword evidence="3" id="KW-1185">Reference proteome</keyword>
<dbReference type="RefSeq" id="XP_040723887.1">
    <property type="nucleotide sequence ID" value="XM_040871435.1"/>
</dbReference>
<evidence type="ECO:0000313" key="2">
    <source>
        <dbReference type="EMBL" id="ORY79516.1"/>
    </source>
</evidence>
<protein>
    <recommendedName>
        <fullName evidence="4">Methyltransferase</fullName>
    </recommendedName>
</protein>
<dbReference type="PANTHER" id="PTHR34598">
    <property type="entry name" value="BLL6449 PROTEIN"/>
    <property type="match status" value="1"/>
</dbReference>
<dbReference type="AlphaFoldDB" id="A0A1Y2F826"/>
<dbReference type="OrthoDB" id="412788at2759"/>
<accession>A0A1Y2F826</accession>
<dbReference type="PANTHER" id="PTHR34598:SF3">
    <property type="entry name" value="OXIDOREDUCTASE AN1597"/>
    <property type="match status" value="1"/>
</dbReference>
<proteinExistence type="inferred from homology"/>
<dbReference type="InterPro" id="IPR044053">
    <property type="entry name" value="AsaB-like"/>
</dbReference>
<dbReference type="STRING" id="56484.A0A1Y2F826"/>
<gene>
    <name evidence="2" type="ORF">BCR37DRAFT_394240</name>
</gene>
<comment type="caution">
    <text evidence="2">The sequence shown here is derived from an EMBL/GenBank/DDBJ whole genome shotgun (WGS) entry which is preliminary data.</text>
</comment>
<dbReference type="NCBIfam" id="NF041278">
    <property type="entry name" value="CmcJ_NvfI_EfuI"/>
    <property type="match status" value="1"/>
</dbReference>